<dbReference type="RefSeq" id="WP_165242280.1">
    <property type="nucleotide sequence ID" value="NZ_JAAKZV010000200.1"/>
</dbReference>
<name>A0A6G4U8D7_9ACTN</name>
<keyword evidence="3" id="KW-1185">Reference proteome</keyword>
<evidence type="ECO:0000313" key="3">
    <source>
        <dbReference type="Proteomes" id="UP000481583"/>
    </source>
</evidence>
<dbReference type="EMBL" id="JAAKZV010000200">
    <property type="protein sequence ID" value="NGN68383.1"/>
    <property type="molecule type" value="Genomic_DNA"/>
</dbReference>
<keyword evidence="1" id="KW-0732">Signal</keyword>
<sequence length="239" mass="24959">MALRKHVLATAVAGAAAAVVLAGCSGGGGDDGLASKSADEIQESARKAMKSAKSMSFDAKVTQNGKPMEMKMSMEKGAGKCTGTISMGQGTAQILKVGEDSYIKADKQFWTDNAGSASQAGAIVELIGDRWMKMEPGDDSFTSACDLAQFQKSMKKSKDAKLTKGEESTVNGTKAIAVTEKKKDETTTMQVATEGKPYVLKLVTKDGDSPGTATFSDFNEPVKAKAPAANDVIDAAKLR</sequence>
<dbReference type="PROSITE" id="PS51257">
    <property type="entry name" value="PROKAR_LIPOPROTEIN"/>
    <property type="match status" value="1"/>
</dbReference>
<feature type="chain" id="PRO_5038605903" description="Lipoprotein" evidence="1">
    <location>
        <begin position="23"/>
        <end position="239"/>
    </location>
</feature>
<dbReference type="Gene3D" id="2.50.20.20">
    <property type="match status" value="1"/>
</dbReference>
<organism evidence="2 3">
    <name type="scientific">Streptomyces coryli</name>
    <dbReference type="NCBI Taxonomy" id="1128680"/>
    <lineage>
        <taxon>Bacteria</taxon>
        <taxon>Bacillati</taxon>
        <taxon>Actinomycetota</taxon>
        <taxon>Actinomycetes</taxon>
        <taxon>Kitasatosporales</taxon>
        <taxon>Streptomycetaceae</taxon>
        <taxon>Streptomyces</taxon>
    </lineage>
</organism>
<proteinExistence type="predicted"/>
<protein>
    <recommendedName>
        <fullName evidence="4">Lipoprotein</fullName>
    </recommendedName>
</protein>
<evidence type="ECO:0000256" key="1">
    <source>
        <dbReference type="SAM" id="SignalP"/>
    </source>
</evidence>
<evidence type="ECO:0000313" key="2">
    <source>
        <dbReference type="EMBL" id="NGN68383.1"/>
    </source>
</evidence>
<evidence type="ECO:0008006" key="4">
    <source>
        <dbReference type="Google" id="ProtNLM"/>
    </source>
</evidence>
<comment type="caution">
    <text evidence="2">The sequence shown here is derived from an EMBL/GenBank/DDBJ whole genome shotgun (WGS) entry which is preliminary data.</text>
</comment>
<gene>
    <name evidence="2" type="ORF">G5C51_31350</name>
</gene>
<dbReference type="AlphaFoldDB" id="A0A6G4U8D7"/>
<feature type="signal peptide" evidence="1">
    <location>
        <begin position="1"/>
        <end position="22"/>
    </location>
</feature>
<dbReference type="Proteomes" id="UP000481583">
    <property type="component" value="Unassembled WGS sequence"/>
</dbReference>
<reference evidence="2 3" key="1">
    <citation type="submission" date="2020-02" db="EMBL/GenBank/DDBJ databases">
        <title>Whole-genome analyses of novel actinobacteria.</title>
        <authorList>
            <person name="Sahin N."/>
        </authorList>
    </citation>
    <scope>NUCLEOTIDE SEQUENCE [LARGE SCALE GENOMIC DNA]</scope>
    <source>
        <strain evidence="2 3">A7024</strain>
    </source>
</reference>
<accession>A0A6G4U8D7</accession>